<dbReference type="NCBIfam" id="NF037995">
    <property type="entry name" value="TRAP_S1"/>
    <property type="match status" value="1"/>
</dbReference>
<dbReference type="AlphaFoldDB" id="A0A1J5PSK0"/>
<dbReference type="EMBL" id="MLJW01004070">
    <property type="protein sequence ID" value="OIQ70711.1"/>
    <property type="molecule type" value="Genomic_DNA"/>
</dbReference>
<evidence type="ECO:0000256" key="1">
    <source>
        <dbReference type="ARBA" id="ARBA00009023"/>
    </source>
</evidence>
<evidence type="ECO:0000256" key="3">
    <source>
        <dbReference type="ARBA" id="ARBA00022729"/>
    </source>
</evidence>
<dbReference type="PANTHER" id="PTHR33376:SF7">
    <property type="entry name" value="C4-DICARBOXYLATE-BINDING PROTEIN DCTB"/>
    <property type="match status" value="1"/>
</dbReference>
<dbReference type="Gene3D" id="3.40.190.170">
    <property type="entry name" value="Bacterial extracellular solute-binding protein, family 7"/>
    <property type="match status" value="1"/>
</dbReference>
<organism evidence="4">
    <name type="scientific">mine drainage metagenome</name>
    <dbReference type="NCBI Taxonomy" id="410659"/>
    <lineage>
        <taxon>unclassified sequences</taxon>
        <taxon>metagenomes</taxon>
        <taxon>ecological metagenomes</taxon>
    </lineage>
</organism>
<dbReference type="PANTHER" id="PTHR33376">
    <property type="match status" value="1"/>
</dbReference>
<dbReference type="InterPro" id="IPR038404">
    <property type="entry name" value="TRAP_DctP_sf"/>
</dbReference>
<sequence length="302" mass="32709">MALKRMVLEIGMGTDIRGADPTKAAVRALRDALWHNSLNVAKALLQGQVDMAAPGAWTQTGIVPDCDFCQLPVFYGRPIEVTHAAADGKAGAHILSQLEGKLRVKVLGPWLDLGFQNWYTTKTPLHTSADIKGLKIRSPGGAGISWRIAFFGGIPHTTAWPNVPLALSQGTFDGFVSTNESVATAKLWEAGVKYSYQDHQYVGQYMPMMSQTFWAKLSPELQKTMIALWAENIATYRANAAASQDRARKTLADAGVSFVDPSAEVLDKARKGMQADVATLVKDAKLSPEVVKYSEEAANGFA</sequence>
<dbReference type="Pfam" id="PF03480">
    <property type="entry name" value="DctP"/>
    <property type="match status" value="1"/>
</dbReference>
<dbReference type="GO" id="GO:0055085">
    <property type="term" value="P:transmembrane transport"/>
    <property type="evidence" value="ECO:0007669"/>
    <property type="project" value="InterPro"/>
</dbReference>
<protein>
    <submittedName>
        <fullName evidence="4">2,3-diketo-L-gulonate-binding periplasmic protein YiaO</fullName>
    </submittedName>
</protein>
<comment type="similarity">
    <text evidence="1">Belongs to the bacterial solute-binding protein 7 family.</text>
</comment>
<keyword evidence="2" id="KW-0813">Transport</keyword>
<name>A0A1J5PSK0_9ZZZZ</name>
<reference evidence="4" key="1">
    <citation type="submission" date="2016-10" db="EMBL/GenBank/DDBJ databases">
        <title>Sequence of Gallionella enrichment culture.</title>
        <authorList>
            <person name="Poehlein A."/>
            <person name="Muehling M."/>
            <person name="Daniel R."/>
        </authorList>
    </citation>
    <scope>NUCLEOTIDE SEQUENCE</scope>
</reference>
<gene>
    <name evidence="4" type="primary">yiaO_4</name>
    <name evidence="4" type="ORF">GALL_476740</name>
</gene>
<evidence type="ECO:0000313" key="4">
    <source>
        <dbReference type="EMBL" id="OIQ70711.1"/>
    </source>
</evidence>
<accession>A0A1J5PSK0</accession>
<dbReference type="InterPro" id="IPR018389">
    <property type="entry name" value="DctP_fam"/>
</dbReference>
<comment type="caution">
    <text evidence="4">The sequence shown here is derived from an EMBL/GenBank/DDBJ whole genome shotgun (WGS) entry which is preliminary data.</text>
</comment>
<evidence type="ECO:0000256" key="2">
    <source>
        <dbReference type="ARBA" id="ARBA00022448"/>
    </source>
</evidence>
<keyword evidence="3" id="KW-0732">Signal</keyword>
<proteinExistence type="inferred from homology"/>